<feature type="disulfide bond" evidence="5">
    <location>
        <begin position="734"/>
        <end position="743"/>
    </location>
</feature>
<name>A0A0G4G6B0_VITBC</name>
<keyword evidence="1 5" id="KW-0245">EGF-like domain</keyword>
<keyword evidence="4" id="KW-0325">Glycoprotein</keyword>
<dbReference type="PROSITE" id="PS01186">
    <property type="entry name" value="EGF_2"/>
    <property type="match status" value="7"/>
</dbReference>
<dbReference type="InterPro" id="IPR051216">
    <property type="entry name" value="Teneurin"/>
</dbReference>
<comment type="caution">
    <text evidence="5">Lacks conserved residue(s) required for the propagation of feature annotation.</text>
</comment>
<keyword evidence="10" id="KW-1185">Reference proteome</keyword>
<dbReference type="Gene3D" id="2.170.300.10">
    <property type="entry name" value="Tie2 ligand-binding domain superfamily"/>
    <property type="match status" value="1"/>
</dbReference>
<feature type="compositionally biased region" description="Low complexity" evidence="6">
    <location>
        <begin position="313"/>
        <end position="322"/>
    </location>
</feature>
<evidence type="ECO:0000256" key="2">
    <source>
        <dbReference type="ARBA" id="ARBA00022737"/>
    </source>
</evidence>
<dbReference type="STRING" id="1169540.A0A0G4G6B0"/>
<dbReference type="Proteomes" id="UP000041254">
    <property type="component" value="Unassembled WGS sequence"/>
</dbReference>
<evidence type="ECO:0000259" key="8">
    <source>
        <dbReference type="PROSITE" id="PS50026"/>
    </source>
</evidence>
<evidence type="ECO:0000256" key="4">
    <source>
        <dbReference type="ARBA" id="ARBA00023180"/>
    </source>
</evidence>
<feature type="disulfide bond" evidence="5">
    <location>
        <begin position="606"/>
        <end position="616"/>
    </location>
</feature>
<dbReference type="Pfam" id="PF23106">
    <property type="entry name" value="EGF_Teneurin"/>
    <property type="match status" value="5"/>
</dbReference>
<feature type="domain" description="EGF-like" evidence="8">
    <location>
        <begin position="602"/>
        <end position="633"/>
    </location>
</feature>
<feature type="domain" description="EGF-like" evidence="8">
    <location>
        <begin position="709"/>
        <end position="744"/>
    </location>
</feature>
<dbReference type="AlphaFoldDB" id="A0A0G4G6B0"/>
<protein>
    <recommendedName>
        <fullName evidence="8">EGF-like domain-containing protein</fullName>
    </recommendedName>
</protein>
<proteinExistence type="predicted"/>
<accession>A0A0G4G6B0</accession>
<gene>
    <name evidence="9" type="ORF">Vbra_22687</name>
</gene>
<feature type="region of interest" description="Disordered" evidence="6">
    <location>
        <begin position="847"/>
        <end position="881"/>
    </location>
</feature>
<dbReference type="PROSITE" id="PS00022">
    <property type="entry name" value="EGF_1"/>
    <property type="match status" value="7"/>
</dbReference>
<evidence type="ECO:0000313" key="10">
    <source>
        <dbReference type="Proteomes" id="UP000041254"/>
    </source>
</evidence>
<feature type="domain" description="EGF-like" evidence="8">
    <location>
        <begin position="658"/>
        <end position="692"/>
    </location>
</feature>
<dbReference type="PANTHER" id="PTHR11219:SF69">
    <property type="entry name" value="TENEURIN-A"/>
    <property type="match status" value="1"/>
</dbReference>
<keyword evidence="2" id="KW-0677">Repeat</keyword>
<evidence type="ECO:0000256" key="7">
    <source>
        <dbReference type="SAM" id="SignalP"/>
    </source>
</evidence>
<feature type="disulfide bond" evidence="5">
    <location>
        <begin position="623"/>
        <end position="632"/>
    </location>
</feature>
<dbReference type="InterPro" id="IPR000742">
    <property type="entry name" value="EGF"/>
</dbReference>
<dbReference type="PROSITE" id="PS50026">
    <property type="entry name" value="EGF_3"/>
    <property type="match status" value="4"/>
</dbReference>
<feature type="disulfide bond" evidence="5">
    <location>
        <begin position="147"/>
        <end position="156"/>
    </location>
</feature>
<feature type="disulfide bond" evidence="5">
    <location>
        <begin position="126"/>
        <end position="136"/>
    </location>
</feature>
<feature type="region of interest" description="Disordered" evidence="6">
    <location>
        <begin position="312"/>
        <end position="354"/>
    </location>
</feature>
<evidence type="ECO:0000256" key="1">
    <source>
        <dbReference type="ARBA" id="ARBA00022536"/>
    </source>
</evidence>
<dbReference type="VEuPathDB" id="CryptoDB:Vbra_22687"/>
<feature type="domain" description="EGF-like" evidence="8">
    <location>
        <begin position="122"/>
        <end position="157"/>
    </location>
</feature>
<dbReference type="PANTHER" id="PTHR11219">
    <property type="entry name" value="TENEURIN AND N-ACETYLGLUCOSAMINE-1-PHOSPHODIESTER ALPHA-N-ACETYLGLUCOSAMINIDASE"/>
    <property type="match status" value="1"/>
</dbReference>
<dbReference type="SUPFAM" id="SSF57196">
    <property type="entry name" value="EGF/Laminin"/>
    <property type="match status" value="2"/>
</dbReference>
<sequence>MKATSILWFLLSILVGAVGGVRAADAATNKTNGILRADDGFHPSLVQVSSHAAASVISCAHGCSSHGRCINGFCVCHGQWAGPDCSFRLLAQDEDDISLGASAVQHATGEERGGELVDDNRYGYRCLRACSGHGRCTHSGGVEMCECEGGWTGDVCNVPQPCPDDCNAPNGQCVDGKCVCGAGWTGATCFIQELCPTDCSGHGICEAGQCHCHNGWGGETCNQQVYSPYLFVKDAVPPAADEDVDMRSPLSDPSDAGGDASQYLPTDSSLSSPDAAFYSKQLLQALTAPRGSALRIDPSLVTRLRGIVQQLSPAAAEPAAPEGNSNDDTPEDLATFVGKPAPQTVTTPHTKRDDKAEAIRLLGKLRDLQPKGGGGTKLGQLESRVKMLLHRLDSLEGRQQGDSSPPSLPRNGPRAALTTHDEVDTGRPLAGRDMATSAGAACATDGDCGVNGVCEEMGCICVAGFSGPHCETRVHAQLLQPSDADQSSFATFPSTATASPDACLDGCNGDHGTCEGGLCTCQLEWKGPSCADKRCPPVGVSSVECNGRGVCNEGSCACEDGWGGVDCSVENGQYQTSSLQMHPLSSLMQDSRSSMWTLRTNPEKSCDDDCNGHGKCRDGVCDCDPGYSGHLCEHACPNECSHNGDCVEGACLCFAGWKGIDCSTSFCCSGHGTCDDPGTCVCDEGWTGDECQQRQEPTPSATTPAVLSISAACGGGVGCGTHGRCDVHTNQCQCDEGFTGVACDIQLPECRDNCNGHGLCVNGACLCGSGWQGAACDTSDASLVAEIDPRTPISKGGVCPGNDNAACGGNGDCDTHTRRCNCYAGFSGADCLAVAHPRSLIAGRRRFRRRRRHRRHRETASISLPDAPTRRQHKEVEAVRD</sequence>
<feature type="compositionally biased region" description="Basic residues" evidence="6">
    <location>
        <begin position="847"/>
        <end position="857"/>
    </location>
</feature>
<feature type="region of interest" description="Disordered" evidence="6">
    <location>
        <begin position="396"/>
        <end position="427"/>
    </location>
</feature>
<dbReference type="FunFam" id="2.10.25.10:FF:000001">
    <property type="entry name" value="Tenascin C"/>
    <property type="match status" value="1"/>
</dbReference>
<dbReference type="Pfam" id="PF25024">
    <property type="entry name" value="EGF_TEN"/>
    <property type="match status" value="1"/>
</dbReference>
<feature type="disulfide bond" evidence="5">
    <location>
        <begin position="682"/>
        <end position="691"/>
    </location>
</feature>
<organism evidence="9 10">
    <name type="scientific">Vitrella brassicaformis (strain CCMP3155)</name>
    <dbReference type="NCBI Taxonomy" id="1169540"/>
    <lineage>
        <taxon>Eukaryota</taxon>
        <taxon>Sar</taxon>
        <taxon>Alveolata</taxon>
        <taxon>Colpodellida</taxon>
        <taxon>Vitrellaceae</taxon>
        <taxon>Vitrella</taxon>
    </lineage>
</organism>
<dbReference type="EMBL" id="CDMY01000579">
    <property type="protein sequence ID" value="CEM24098.1"/>
    <property type="molecule type" value="Genomic_DNA"/>
</dbReference>
<reference evidence="9 10" key="1">
    <citation type="submission" date="2014-11" db="EMBL/GenBank/DDBJ databases">
        <authorList>
            <person name="Zhu J."/>
            <person name="Qi W."/>
            <person name="Song R."/>
        </authorList>
    </citation>
    <scope>NUCLEOTIDE SEQUENCE [LARGE SCALE GENOMIC DNA]</scope>
</reference>
<evidence type="ECO:0000313" key="9">
    <source>
        <dbReference type="EMBL" id="CEM24098.1"/>
    </source>
</evidence>
<evidence type="ECO:0000256" key="6">
    <source>
        <dbReference type="SAM" id="MobiDB-lite"/>
    </source>
</evidence>
<feature type="signal peptide" evidence="7">
    <location>
        <begin position="1"/>
        <end position="23"/>
    </location>
</feature>
<dbReference type="InParanoid" id="A0A0G4G6B0"/>
<evidence type="ECO:0000256" key="3">
    <source>
        <dbReference type="ARBA" id="ARBA00023157"/>
    </source>
</evidence>
<dbReference type="OMA" id="VEMCECE"/>
<feature type="chain" id="PRO_5005190026" description="EGF-like domain-containing protein" evidence="7">
    <location>
        <begin position="24"/>
        <end position="881"/>
    </location>
</feature>
<keyword evidence="7" id="KW-0732">Signal</keyword>
<dbReference type="Gene3D" id="2.60.120.260">
    <property type="entry name" value="Galactose-binding domain-like"/>
    <property type="match status" value="1"/>
</dbReference>
<evidence type="ECO:0000256" key="5">
    <source>
        <dbReference type="PROSITE-ProRule" id="PRU00076"/>
    </source>
</evidence>
<dbReference type="PRINTS" id="PR00011">
    <property type="entry name" value="EGFLAMININ"/>
</dbReference>
<feature type="region of interest" description="Disordered" evidence="6">
    <location>
        <begin position="241"/>
        <end position="268"/>
    </location>
</feature>
<keyword evidence="3 5" id="KW-1015">Disulfide bond</keyword>
<dbReference type="Gene3D" id="2.10.25.10">
    <property type="entry name" value="Laminin"/>
    <property type="match status" value="6"/>
</dbReference>
<dbReference type="OrthoDB" id="406051at2759"/>
<dbReference type="SMART" id="SM00181">
    <property type="entry name" value="EGF"/>
    <property type="match status" value="13"/>
</dbReference>